<dbReference type="InterPro" id="IPR001451">
    <property type="entry name" value="Hexapep"/>
</dbReference>
<dbReference type="Gene3D" id="2.160.10.10">
    <property type="entry name" value="Hexapeptide repeat proteins"/>
    <property type="match status" value="1"/>
</dbReference>
<name>A0A1H8BVB0_9RHOB</name>
<dbReference type="Proteomes" id="UP000183002">
    <property type="component" value="Unassembled WGS sequence"/>
</dbReference>
<dbReference type="RefSeq" id="WP_050520182.1">
    <property type="nucleotide sequence ID" value="NZ_FOCO01000003.1"/>
</dbReference>
<dbReference type="InterPro" id="IPR050484">
    <property type="entry name" value="Transf_Hexapept/Carb_Anhydrase"/>
</dbReference>
<dbReference type="AlphaFoldDB" id="A0A1H8BVB0"/>
<dbReference type="PANTHER" id="PTHR13061:SF29">
    <property type="entry name" value="GAMMA CARBONIC ANHYDRASE-LIKE 1, MITOCHONDRIAL-RELATED"/>
    <property type="match status" value="1"/>
</dbReference>
<dbReference type="InterPro" id="IPR011004">
    <property type="entry name" value="Trimer_LpxA-like_sf"/>
</dbReference>
<dbReference type="PANTHER" id="PTHR13061">
    <property type="entry name" value="DYNACTIN SUBUNIT P25"/>
    <property type="match status" value="1"/>
</dbReference>
<gene>
    <name evidence="1" type="ORF">SAMN05216227_1003137</name>
</gene>
<keyword evidence="2" id="KW-1185">Reference proteome</keyword>
<dbReference type="OrthoDB" id="9803036at2"/>
<dbReference type="InterPro" id="IPR047324">
    <property type="entry name" value="LbH_gamma_CA-like"/>
</dbReference>
<accession>A0A1H8BVB0</accession>
<dbReference type="EMBL" id="FOCO01000003">
    <property type="protein sequence ID" value="SEM85948.1"/>
    <property type="molecule type" value="Genomic_DNA"/>
</dbReference>
<proteinExistence type="predicted"/>
<dbReference type="GO" id="GO:0016740">
    <property type="term" value="F:transferase activity"/>
    <property type="evidence" value="ECO:0007669"/>
    <property type="project" value="UniProtKB-KW"/>
</dbReference>
<sequence>MIYALDGILPHMDADSWVAPDANLIGRVVLEAGASVWFGATLRGDNEEIRVGAGSNVQENCVLHTDMGFPLVIGENCTIGHRAMLHGCVIGEGSLIGMGATVLNGARIGRGCLIGAGALIAEGKDIPDGSLVMGAPGRVVRVLDAAAQAGLLASAASYRANMRRFRDGLRPVEGN</sequence>
<dbReference type="CDD" id="cd04645">
    <property type="entry name" value="LbH_gamma_CA_like"/>
    <property type="match status" value="1"/>
</dbReference>
<organism evidence="1 2">
    <name type="scientific">Pseudorhodobacter antarcticus</name>
    <dbReference type="NCBI Taxonomy" id="1077947"/>
    <lineage>
        <taxon>Bacteria</taxon>
        <taxon>Pseudomonadati</taxon>
        <taxon>Pseudomonadota</taxon>
        <taxon>Alphaproteobacteria</taxon>
        <taxon>Rhodobacterales</taxon>
        <taxon>Paracoccaceae</taxon>
        <taxon>Pseudorhodobacter</taxon>
    </lineage>
</organism>
<protein>
    <submittedName>
        <fullName evidence="1">Carbonic anhydrase or acetyltransferase, isoleucine patch superfamily</fullName>
    </submittedName>
</protein>
<dbReference type="Pfam" id="PF00132">
    <property type="entry name" value="Hexapep"/>
    <property type="match status" value="1"/>
</dbReference>
<evidence type="ECO:0000313" key="2">
    <source>
        <dbReference type="Proteomes" id="UP000183002"/>
    </source>
</evidence>
<dbReference type="STRING" id="1077947.SAMN05216227_1003137"/>
<evidence type="ECO:0000313" key="1">
    <source>
        <dbReference type="EMBL" id="SEM85948.1"/>
    </source>
</evidence>
<reference evidence="1 2" key="1">
    <citation type="submission" date="2016-10" db="EMBL/GenBank/DDBJ databases">
        <authorList>
            <person name="de Groot N.N."/>
        </authorList>
    </citation>
    <scope>NUCLEOTIDE SEQUENCE [LARGE SCALE GENOMIC DNA]</scope>
    <source>
        <strain evidence="1 2">CGMCC 1.10836</strain>
    </source>
</reference>
<keyword evidence="1" id="KW-0808">Transferase</keyword>
<dbReference type="SUPFAM" id="SSF51161">
    <property type="entry name" value="Trimeric LpxA-like enzymes"/>
    <property type="match status" value="1"/>
</dbReference>